<dbReference type="Proteomes" id="UP001283361">
    <property type="component" value="Unassembled WGS sequence"/>
</dbReference>
<organism evidence="12 13">
    <name type="scientific">Elysia crispata</name>
    <name type="common">lettuce slug</name>
    <dbReference type="NCBI Taxonomy" id="231223"/>
    <lineage>
        <taxon>Eukaryota</taxon>
        <taxon>Metazoa</taxon>
        <taxon>Spiralia</taxon>
        <taxon>Lophotrochozoa</taxon>
        <taxon>Mollusca</taxon>
        <taxon>Gastropoda</taxon>
        <taxon>Heterobranchia</taxon>
        <taxon>Euthyneura</taxon>
        <taxon>Panpulmonata</taxon>
        <taxon>Sacoglossa</taxon>
        <taxon>Placobranchoidea</taxon>
        <taxon>Plakobranchidae</taxon>
        <taxon>Elysia</taxon>
    </lineage>
</organism>
<dbReference type="GO" id="GO:0030378">
    <property type="term" value="F:serine racemase activity"/>
    <property type="evidence" value="ECO:0007669"/>
    <property type="project" value="TreeGrafter"/>
</dbReference>
<evidence type="ECO:0000256" key="2">
    <source>
        <dbReference type="ARBA" id="ARBA00001933"/>
    </source>
</evidence>
<dbReference type="GO" id="GO:0005524">
    <property type="term" value="F:ATP binding"/>
    <property type="evidence" value="ECO:0007669"/>
    <property type="project" value="TreeGrafter"/>
</dbReference>
<comment type="cofactor">
    <cofactor evidence="3">
        <name>Mn(2+)</name>
        <dbReference type="ChEBI" id="CHEBI:29035"/>
    </cofactor>
</comment>
<reference evidence="12" key="1">
    <citation type="journal article" date="2023" name="G3 (Bethesda)">
        <title>A reference genome for the long-term kleptoplast-retaining sea slug Elysia crispata morphotype clarki.</title>
        <authorList>
            <person name="Eastman K.E."/>
            <person name="Pendleton A.L."/>
            <person name="Shaikh M.A."/>
            <person name="Suttiyut T."/>
            <person name="Ogas R."/>
            <person name="Tomko P."/>
            <person name="Gavelis G."/>
            <person name="Widhalm J.R."/>
            <person name="Wisecaver J.H."/>
        </authorList>
    </citation>
    <scope>NUCLEOTIDE SEQUENCE</scope>
    <source>
        <strain evidence="12">ECLA1</strain>
    </source>
</reference>
<dbReference type="SUPFAM" id="SSF53686">
    <property type="entry name" value="Tryptophan synthase beta subunit-like PLP-dependent enzymes"/>
    <property type="match status" value="1"/>
</dbReference>
<evidence type="ECO:0000259" key="11">
    <source>
        <dbReference type="Pfam" id="PF00291"/>
    </source>
</evidence>
<dbReference type="PANTHER" id="PTHR43050:SF1">
    <property type="entry name" value="SERINE RACEMASE"/>
    <property type="match status" value="1"/>
</dbReference>
<dbReference type="FunFam" id="3.40.50.1100:FF:000005">
    <property type="entry name" value="Threonine dehydratase catabolic"/>
    <property type="match status" value="1"/>
</dbReference>
<proteinExistence type="inferred from homology"/>
<dbReference type="InterPro" id="IPR001926">
    <property type="entry name" value="TrpB-like_PALP"/>
</dbReference>
<dbReference type="Pfam" id="PF00291">
    <property type="entry name" value="PALP"/>
    <property type="match status" value="1"/>
</dbReference>
<evidence type="ECO:0000256" key="5">
    <source>
        <dbReference type="ARBA" id="ARBA00010869"/>
    </source>
</evidence>
<dbReference type="GO" id="GO:0070179">
    <property type="term" value="P:D-serine biosynthetic process"/>
    <property type="evidence" value="ECO:0007669"/>
    <property type="project" value="TreeGrafter"/>
</dbReference>
<dbReference type="EC" id="4.3.1.17" evidence="6"/>
<dbReference type="GO" id="GO:0018114">
    <property type="term" value="F:threonine racemase activity"/>
    <property type="evidence" value="ECO:0007669"/>
    <property type="project" value="TreeGrafter"/>
</dbReference>
<comment type="caution">
    <text evidence="12">The sequence shown here is derived from an EMBL/GenBank/DDBJ whole genome shotgun (WGS) entry which is preliminary data.</text>
</comment>
<evidence type="ECO:0000256" key="3">
    <source>
        <dbReference type="ARBA" id="ARBA00001936"/>
    </source>
</evidence>
<evidence type="ECO:0000256" key="10">
    <source>
        <dbReference type="ARBA" id="ARBA00049406"/>
    </source>
</evidence>
<gene>
    <name evidence="12" type="ORF">RRG08_006420</name>
</gene>
<protein>
    <recommendedName>
        <fullName evidence="6">L-serine ammonia-lyase</fullName>
        <ecNumber evidence="6">4.3.1.17</ecNumber>
    </recommendedName>
</protein>
<keyword evidence="13" id="KW-1185">Reference proteome</keyword>
<keyword evidence="7" id="KW-0460">Magnesium</keyword>
<comment type="similarity">
    <text evidence="5">Belongs to the serine/threonine dehydratase family.</text>
</comment>
<name>A0AAE0ZYK3_9GAST</name>
<evidence type="ECO:0000256" key="6">
    <source>
        <dbReference type="ARBA" id="ARBA00012093"/>
    </source>
</evidence>
<evidence type="ECO:0000256" key="7">
    <source>
        <dbReference type="ARBA" id="ARBA00022842"/>
    </source>
</evidence>
<feature type="non-terminal residue" evidence="12">
    <location>
        <position position="1"/>
    </location>
</feature>
<evidence type="ECO:0000256" key="9">
    <source>
        <dbReference type="ARBA" id="ARBA00023239"/>
    </source>
</evidence>
<dbReference type="GO" id="GO:0000287">
    <property type="term" value="F:magnesium ion binding"/>
    <property type="evidence" value="ECO:0007669"/>
    <property type="project" value="TreeGrafter"/>
</dbReference>
<comment type="cofactor">
    <cofactor evidence="4">
        <name>Mg(2+)</name>
        <dbReference type="ChEBI" id="CHEBI:18420"/>
    </cofactor>
</comment>
<dbReference type="PANTHER" id="PTHR43050">
    <property type="entry name" value="SERINE / THREONINE RACEMASE FAMILY MEMBER"/>
    <property type="match status" value="1"/>
</dbReference>
<dbReference type="InterPro" id="IPR000634">
    <property type="entry name" value="Ser/Thr_deHydtase_PyrdxlP-BS"/>
</dbReference>
<accession>A0AAE0ZYK3</accession>
<comment type="cofactor">
    <cofactor evidence="2">
        <name>pyridoxal 5'-phosphate</name>
        <dbReference type="ChEBI" id="CHEBI:597326"/>
    </cofactor>
</comment>
<evidence type="ECO:0000313" key="12">
    <source>
        <dbReference type="EMBL" id="KAK3777949.1"/>
    </source>
</evidence>
<evidence type="ECO:0000256" key="8">
    <source>
        <dbReference type="ARBA" id="ARBA00022898"/>
    </source>
</evidence>
<dbReference type="GO" id="GO:0030170">
    <property type="term" value="F:pyridoxal phosphate binding"/>
    <property type="evidence" value="ECO:0007669"/>
    <property type="project" value="InterPro"/>
</dbReference>
<comment type="cofactor">
    <cofactor evidence="1">
        <name>Ca(2+)</name>
        <dbReference type="ChEBI" id="CHEBI:29108"/>
    </cofactor>
</comment>
<keyword evidence="8" id="KW-0663">Pyridoxal phosphate</keyword>
<feature type="domain" description="Tryptophan synthase beta chain-like PALP" evidence="11">
    <location>
        <begin position="20"/>
        <end position="132"/>
    </location>
</feature>
<comment type="catalytic activity">
    <reaction evidence="10">
        <text>L-serine = pyruvate + NH4(+)</text>
        <dbReference type="Rhea" id="RHEA:19169"/>
        <dbReference type="ChEBI" id="CHEBI:15361"/>
        <dbReference type="ChEBI" id="CHEBI:28938"/>
        <dbReference type="ChEBI" id="CHEBI:33384"/>
        <dbReference type="EC" id="4.3.1.17"/>
    </reaction>
</comment>
<evidence type="ECO:0000256" key="1">
    <source>
        <dbReference type="ARBA" id="ARBA00001913"/>
    </source>
</evidence>
<keyword evidence="9" id="KW-0456">Lyase</keyword>
<dbReference type="Gene3D" id="3.40.50.1100">
    <property type="match status" value="2"/>
</dbReference>
<evidence type="ECO:0000313" key="13">
    <source>
        <dbReference type="Proteomes" id="UP001283361"/>
    </source>
</evidence>
<dbReference type="AlphaFoldDB" id="A0AAE0ZYK3"/>
<dbReference type="PROSITE" id="PS00165">
    <property type="entry name" value="DEHYDRATASE_SER_THR"/>
    <property type="match status" value="1"/>
</dbReference>
<dbReference type="InterPro" id="IPR036052">
    <property type="entry name" value="TrpB-like_PALP_sf"/>
</dbReference>
<evidence type="ECO:0000256" key="4">
    <source>
        <dbReference type="ARBA" id="ARBA00001946"/>
    </source>
</evidence>
<sequence length="133" mass="14379">MEATGTPVVFSDIVRAWQKISPFVHQTPVLTSSQADEKTGRKLFFKCENQQKTGSFKARGALNAVLQAQERSDNVVGFATHSSGNHGQALSWASKVAGFPCYVVVPETAPEVKKRAIKAYGGQLVECGPNLQD</sequence>
<dbReference type="EMBL" id="JAWDGP010003053">
    <property type="protein sequence ID" value="KAK3777949.1"/>
    <property type="molecule type" value="Genomic_DNA"/>
</dbReference>
<dbReference type="GO" id="GO:0003941">
    <property type="term" value="F:L-serine ammonia-lyase activity"/>
    <property type="evidence" value="ECO:0007669"/>
    <property type="project" value="UniProtKB-EC"/>
</dbReference>